<dbReference type="RefSeq" id="WP_035436289.1">
    <property type="nucleotide sequence ID" value="NZ_CP016803.1"/>
</dbReference>
<dbReference type="EMBL" id="WHJL01000020">
    <property type="protein sequence ID" value="MPQ35040.1"/>
    <property type="molecule type" value="Genomic_DNA"/>
</dbReference>
<evidence type="ECO:0000256" key="2">
    <source>
        <dbReference type="SAM" id="MobiDB-lite"/>
    </source>
</evidence>
<gene>
    <name evidence="3" type="ORF">GC247_03825</name>
</gene>
<feature type="region of interest" description="Disordered" evidence="2">
    <location>
        <begin position="69"/>
        <end position="96"/>
    </location>
</feature>
<evidence type="ECO:0000256" key="1">
    <source>
        <dbReference type="SAM" id="Coils"/>
    </source>
</evidence>
<comment type="caution">
    <text evidence="3">The sequence shown here is derived from an EMBL/GenBank/DDBJ whole genome shotgun (WGS) entry which is preliminary data.</text>
</comment>
<evidence type="ECO:0000313" key="4">
    <source>
        <dbReference type="Proteomes" id="UP000466799"/>
    </source>
</evidence>
<keyword evidence="1" id="KW-0175">Coiled coil</keyword>
<sequence length="181" mass="21054">MNRQQEAELQQRIKKGIQFPEELFKMAEQTGRTIPDYQRLKEHRQKGWPLLKADIASLEAIANGRKIEEPRRPSSTVRIERPAKKKRSTATKAEANAKANAKQAARDRLAKMLRRYNGLVASGESLGVMENERDRRWMHIAETVLNDAEATTRALSSQANKIETKIERIEERLLRRQERYY</sequence>
<dbReference type="Proteomes" id="UP000466799">
    <property type="component" value="Unassembled WGS sequence"/>
</dbReference>
<name>A0A843R1N8_LIMFE</name>
<accession>A0A843R1N8</accession>
<protein>
    <submittedName>
        <fullName evidence="3">Uncharacterized protein</fullName>
    </submittedName>
</protein>
<evidence type="ECO:0000313" key="3">
    <source>
        <dbReference type="EMBL" id="MPQ35040.1"/>
    </source>
</evidence>
<feature type="compositionally biased region" description="Basic and acidic residues" evidence="2">
    <location>
        <begin position="69"/>
        <end position="82"/>
    </location>
</feature>
<feature type="coiled-coil region" evidence="1">
    <location>
        <begin position="145"/>
        <end position="179"/>
    </location>
</feature>
<proteinExistence type="predicted"/>
<organism evidence="3 4">
    <name type="scientific">Limosilactobacillus fermentum</name>
    <name type="common">Lactobacillus fermentum</name>
    <dbReference type="NCBI Taxonomy" id="1613"/>
    <lineage>
        <taxon>Bacteria</taxon>
        <taxon>Bacillati</taxon>
        <taxon>Bacillota</taxon>
        <taxon>Bacilli</taxon>
        <taxon>Lactobacillales</taxon>
        <taxon>Lactobacillaceae</taxon>
        <taxon>Limosilactobacillus</taxon>
    </lineage>
</organism>
<reference evidence="3 4" key="1">
    <citation type="submission" date="2019-10" db="EMBL/GenBank/DDBJ databases">
        <title>Genome Sequencing and assembly of Lactobacillus fermentum I2, a lactic acid bacteria.</title>
        <authorList>
            <person name="Lopes L.S."/>
            <person name="Persinoti G.F."/>
            <person name="Riano-Pachon D.M."/>
            <person name="Labate C.A."/>
        </authorList>
    </citation>
    <scope>NUCLEOTIDE SEQUENCE [LARGE SCALE GENOMIC DNA]</scope>
    <source>
        <strain evidence="3 4">I2</strain>
    </source>
</reference>
<dbReference type="AlphaFoldDB" id="A0A843R1N8"/>